<keyword evidence="3" id="KW-1185">Reference proteome</keyword>
<evidence type="ECO:0000313" key="2">
    <source>
        <dbReference type="EMBL" id="KDB52403.1"/>
    </source>
</evidence>
<dbReference type="InterPro" id="IPR012902">
    <property type="entry name" value="N_methyl_site"/>
</dbReference>
<proteinExistence type="predicted"/>
<organism evidence="2 3">
    <name type="scientific">Sphaerotilus natans subsp. natans DSM 6575</name>
    <dbReference type="NCBI Taxonomy" id="1286631"/>
    <lineage>
        <taxon>Bacteria</taxon>
        <taxon>Pseudomonadati</taxon>
        <taxon>Pseudomonadota</taxon>
        <taxon>Betaproteobacteria</taxon>
        <taxon>Burkholderiales</taxon>
        <taxon>Sphaerotilaceae</taxon>
        <taxon>Sphaerotilus</taxon>
    </lineage>
</organism>
<evidence type="ECO:0008006" key="4">
    <source>
        <dbReference type="Google" id="ProtNLM"/>
    </source>
</evidence>
<reference evidence="2 3" key="1">
    <citation type="journal article" date="2014" name="FEMS Microbiol. Ecol.">
        <title>Sphaerotilus natans encrusted with nanoball-shaped Fe(III) oxide minerals formed by nitrate-reducing mixotrophic Fe(II) oxidation.</title>
        <authorList>
            <person name="Park S."/>
            <person name="Kim D.H."/>
            <person name="Lee J.H."/>
            <person name="Hur H.G."/>
        </authorList>
    </citation>
    <scope>NUCLEOTIDE SEQUENCE [LARGE SCALE GENOMIC DNA]</scope>
    <source>
        <strain evidence="2 3">DSM 6575</strain>
    </source>
</reference>
<evidence type="ECO:0000256" key="1">
    <source>
        <dbReference type="SAM" id="Phobius"/>
    </source>
</evidence>
<gene>
    <name evidence="2" type="ORF">X805_20180</name>
</gene>
<dbReference type="Proteomes" id="UP000026714">
    <property type="component" value="Unassembled WGS sequence"/>
</dbReference>
<dbReference type="AlphaFoldDB" id="A0A059KMR5"/>
<dbReference type="RefSeq" id="WP_037481306.1">
    <property type="nucleotide sequence ID" value="NZ_AZRA01000050.1"/>
</dbReference>
<keyword evidence="1" id="KW-1133">Transmembrane helix</keyword>
<dbReference type="NCBIfam" id="TIGR02523">
    <property type="entry name" value="type_IV_pilV"/>
    <property type="match status" value="1"/>
</dbReference>
<dbReference type="InterPro" id="IPR013362">
    <property type="entry name" value="Pilus_4_PilV"/>
</dbReference>
<accession>A0A059KMR5</accession>
<dbReference type="Pfam" id="PF07963">
    <property type="entry name" value="N_methyl"/>
    <property type="match status" value="1"/>
</dbReference>
<protein>
    <recommendedName>
        <fullName evidence="4">Type IV pilus modification protein PilV</fullName>
    </recommendedName>
</protein>
<dbReference type="eggNOG" id="COG4967">
    <property type="taxonomic scope" value="Bacteria"/>
</dbReference>
<keyword evidence="1" id="KW-0812">Transmembrane</keyword>
<sequence length="165" mass="17629">MALLAARLHRPPRRGRSAGRPARGFALIEALIALLIFSLAVLGLVGLQAAMTRASTGAKYRAEATYLATDLIGRMWSNRAMLKDFSDCQASSACQAWLSRVADTLPAGTATVSVVDRIDTALDDTTQVPPYSVSEVTVRVRWQPPGENAAHEFSTTTVISANPSS</sequence>
<feature type="transmembrane region" description="Helical" evidence="1">
    <location>
        <begin position="21"/>
        <end position="47"/>
    </location>
</feature>
<name>A0A059KMR5_9BURK</name>
<keyword evidence="1" id="KW-0472">Membrane</keyword>
<dbReference type="STRING" id="34103.SAMN05421778_11549"/>
<dbReference type="EMBL" id="AZRA01000050">
    <property type="protein sequence ID" value="KDB52403.1"/>
    <property type="molecule type" value="Genomic_DNA"/>
</dbReference>
<evidence type="ECO:0000313" key="3">
    <source>
        <dbReference type="Proteomes" id="UP000026714"/>
    </source>
</evidence>
<comment type="caution">
    <text evidence="2">The sequence shown here is derived from an EMBL/GenBank/DDBJ whole genome shotgun (WGS) entry which is preliminary data.</text>
</comment>